<reference evidence="2" key="1">
    <citation type="submission" date="2025-08" db="UniProtKB">
        <authorList>
            <consortium name="Ensembl"/>
        </authorList>
    </citation>
    <scope>IDENTIFICATION</scope>
</reference>
<protein>
    <submittedName>
        <fullName evidence="2">Uncharacterized protein</fullName>
    </submittedName>
</protein>
<evidence type="ECO:0000313" key="2">
    <source>
        <dbReference type="Ensembl" id="ENSPTEP00000031231.1"/>
    </source>
</evidence>
<feature type="transmembrane region" description="Helical" evidence="1">
    <location>
        <begin position="42"/>
        <end position="64"/>
    </location>
</feature>
<dbReference type="Ensembl" id="ENSPTET00000043097.1">
    <property type="protein sequence ID" value="ENSPTEP00000031231.1"/>
    <property type="gene ID" value="ENSPTEG00000030238.1"/>
</dbReference>
<keyword evidence="1" id="KW-0472">Membrane</keyword>
<dbReference type="AlphaFoldDB" id="A0A8C9IAE0"/>
<keyword evidence="1" id="KW-1133">Transmembrane helix</keyword>
<accession>A0A8C9IAE0</accession>
<sequence length="80" mass="9252">MIIANIFMYFLLVLSLSIYIYITQSRMSPRARAHTHTLCLHFCSFFVFLADEIFLATLSCSLLLSLRNVPWGNFSVHFST</sequence>
<reference evidence="2" key="2">
    <citation type="submission" date="2025-09" db="UniProtKB">
        <authorList>
            <consortium name="Ensembl"/>
        </authorList>
    </citation>
    <scope>IDENTIFICATION</scope>
</reference>
<feature type="transmembrane region" description="Helical" evidence="1">
    <location>
        <begin position="6"/>
        <end position="22"/>
    </location>
</feature>
<evidence type="ECO:0000256" key="1">
    <source>
        <dbReference type="SAM" id="Phobius"/>
    </source>
</evidence>
<keyword evidence="3" id="KW-1185">Reference proteome</keyword>
<organism evidence="2 3">
    <name type="scientific">Piliocolobus tephrosceles</name>
    <name type="common">Ugandan red Colobus</name>
    <dbReference type="NCBI Taxonomy" id="591936"/>
    <lineage>
        <taxon>Eukaryota</taxon>
        <taxon>Metazoa</taxon>
        <taxon>Chordata</taxon>
        <taxon>Craniata</taxon>
        <taxon>Vertebrata</taxon>
        <taxon>Euteleostomi</taxon>
        <taxon>Mammalia</taxon>
        <taxon>Eutheria</taxon>
        <taxon>Euarchontoglires</taxon>
        <taxon>Primates</taxon>
        <taxon>Haplorrhini</taxon>
        <taxon>Catarrhini</taxon>
        <taxon>Cercopithecidae</taxon>
        <taxon>Colobinae</taxon>
        <taxon>Piliocolobus</taxon>
    </lineage>
</organism>
<dbReference type="Proteomes" id="UP000694416">
    <property type="component" value="Unplaced"/>
</dbReference>
<evidence type="ECO:0000313" key="3">
    <source>
        <dbReference type="Proteomes" id="UP000694416"/>
    </source>
</evidence>
<keyword evidence="1" id="KW-0812">Transmembrane</keyword>
<proteinExistence type="predicted"/>
<name>A0A8C9IAE0_9PRIM</name>